<dbReference type="Pfam" id="PF01551">
    <property type="entry name" value="Peptidase_M23"/>
    <property type="match status" value="1"/>
</dbReference>
<keyword evidence="6" id="KW-0862">Zinc</keyword>
<reference evidence="12" key="1">
    <citation type="journal article" date="2019" name="Int. J. Syst. Evol. Microbiol.">
        <title>The Global Catalogue of Microorganisms (GCM) 10K type strain sequencing project: providing services to taxonomists for standard genome sequencing and annotation.</title>
        <authorList>
            <consortium name="The Broad Institute Genomics Platform"/>
            <consortium name="The Broad Institute Genome Sequencing Center for Infectious Disease"/>
            <person name="Wu L."/>
            <person name="Ma J."/>
        </authorList>
    </citation>
    <scope>NUCLEOTIDE SEQUENCE [LARGE SCALE GENOMIC DNA]</scope>
    <source>
        <strain evidence="12">NBRC 100033</strain>
    </source>
</reference>
<keyword evidence="7" id="KW-0482">Metalloprotease</keyword>
<dbReference type="PANTHER" id="PTHR21666">
    <property type="entry name" value="PEPTIDASE-RELATED"/>
    <property type="match status" value="1"/>
</dbReference>
<dbReference type="CDD" id="cd12797">
    <property type="entry name" value="M23_peptidase"/>
    <property type="match status" value="1"/>
</dbReference>
<comment type="cofactor">
    <cofactor evidence="1">
        <name>Zn(2+)</name>
        <dbReference type="ChEBI" id="CHEBI:29105"/>
    </cofactor>
</comment>
<keyword evidence="12" id="KW-1185">Reference proteome</keyword>
<evidence type="ECO:0000256" key="8">
    <source>
        <dbReference type="SAM" id="Phobius"/>
    </source>
</evidence>
<evidence type="ECO:0000256" key="1">
    <source>
        <dbReference type="ARBA" id="ARBA00001947"/>
    </source>
</evidence>
<dbReference type="InterPro" id="IPR045834">
    <property type="entry name" value="Csd3_N2"/>
</dbReference>
<name>A0ABQ5ZTS2_9GAMM</name>
<evidence type="ECO:0000256" key="3">
    <source>
        <dbReference type="ARBA" id="ARBA00022670"/>
    </source>
</evidence>
<evidence type="ECO:0000313" key="12">
    <source>
        <dbReference type="Proteomes" id="UP001156682"/>
    </source>
</evidence>
<keyword evidence="4" id="KW-0479">Metal-binding</keyword>
<evidence type="ECO:0000256" key="5">
    <source>
        <dbReference type="ARBA" id="ARBA00022801"/>
    </source>
</evidence>
<feature type="domain" description="M23ase beta-sheet core" evidence="9">
    <location>
        <begin position="294"/>
        <end position="387"/>
    </location>
</feature>
<comment type="caution">
    <text evidence="11">The sequence shown here is derived from an EMBL/GenBank/DDBJ whole genome shotgun (WGS) entry which is preliminary data.</text>
</comment>
<evidence type="ECO:0000256" key="7">
    <source>
        <dbReference type="ARBA" id="ARBA00023049"/>
    </source>
</evidence>
<protein>
    <submittedName>
        <fullName evidence="11">Subfamily M23B unassigned peptidase</fullName>
    </submittedName>
</protein>
<organism evidence="11 12">
    <name type="scientific">Marinospirillum insulare</name>
    <dbReference type="NCBI Taxonomy" id="217169"/>
    <lineage>
        <taxon>Bacteria</taxon>
        <taxon>Pseudomonadati</taxon>
        <taxon>Pseudomonadota</taxon>
        <taxon>Gammaproteobacteria</taxon>
        <taxon>Oceanospirillales</taxon>
        <taxon>Oceanospirillaceae</taxon>
        <taxon>Marinospirillum</taxon>
    </lineage>
</organism>
<feature type="transmembrane region" description="Helical" evidence="8">
    <location>
        <begin position="12"/>
        <end position="30"/>
    </location>
</feature>
<dbReference type="InterPro" id="IPR011055">
    <property type="entry name" value="Dup_hybrid_motif"/>
</dbReference>
<evidence type="ECO:0000256" key="6">
    <source>
        <dbReference type="ARBA" id="ARBA00022833"/>
    </source>
</evidence>
<evidence type="ECO:0000256" key="4">
    <source>
        <dbReference type="ARBA" id="ARBA00022723"/>
    </source>
</evidence>
<gene>
    <name evidence="11" type="ORF">GCM10007878_02660</name>
</gene>
<comment type="subcellular location">
    <subcellularLocation>
        <location evidence="2">Cell envelope</location>
    </subcellularLocation>
</comment>
<dbReference type="Gene3D" id="2.70.70.10">
    <property type="entry name" value="Glucose Permease (Domain IIA)"/>
    <property type="match status" value="1"/>
</dbReference>
<keyword evidence="3" id="KW-0645">Protease</keyword>
<keyword evidence="5" id="KW-0378">Hydrolase</keyword>
<accession>A0ABQ5ZTS2</accession>
<keyword evidence="8" id="KW-1133">Transmembrane helix</keyword>
<dbReference type="RefSeq" id="WP_051610242.1">
    <property type="nucleotide sequence ID" value="NZ_BSOR01000006.1"/>
</dbReference>
<dbReference type="Pfam" id="PF19425">
    <property type="entry name" value="Csd3_N2"/>
    <property type="match status" value="1"/>
</dbReference>
<proteinExistence type="predicted"/>
<keyword evidence="8" id="KW-0472">Membrane</keyword>
<dbReference type="SUPFAM" id="SSF51261">
    <property type="entry name" value="Duplicated hybrid motif"/>
    <property type="match status" value="1"/>
</dbReference>
<dbReference type="Gene3D" id="3.10.450.350">
    <property type="match status" value="2"/>
</dbReference>
<keyword evidence="8" id="KW-0812">Transmembrane</keyword>
<dbReference type="InterPro" id="IPR050570">
    <property type="entry name" value="Cell_wall_metabolism_enzyme"/>
</dbReference>
<sequence length="435" mass="49630">MLDRITARPRHWAILFFGSLLLVTSLAIYLSSNKQPIEELPPNMSEVLEALEATDFHNALIPPLSPPPDWEQYTLQKGDRLSLLWADKWHLPLATLYTLLDNKEGKRYLNRVQPGQHIEWLASRDGQLLALRLWQSRAEGSEWLRESQGFSFRNLTSQREVKLIRLEGTLNGMLVNSLQNMPEISGQEGTIATALDRHLPLRRDARDGDTFSLLIEQEWLSNDPTPYSTRLIAFDYTGKRMQIRAARHQDGRFYTPDGVSLIPPFDRIPLAQRYRISSRFNLYRRHPITGRVQPHYGTDFATPTGTHVRAPADGRVVRSQWHPFGGNYIVIDHGQGFKTRYLHLLRSQVKPGQDVKRGQLIGQTGNTGRSTGPHLHYELHINGRPVDSMRAELPSVEKLKGSSLKEFLTQSQQLFSGLDGHIRLEDLALLLPEPN</sequence>
<dbReference type="InterPro" id="IPR016047">
    <property type="entry name" value="M23ase_b-sheet_dom"/>
</dbReference>
<evidence type="ECO:0000313" key="11">
    <source>
        <dbReference type="EMBL" id="GLR62831.1"/>
    </source>
</evidence>
<evidence type="ECO:0000259" key="9">
    <source>
        <dbReference type="Pfam" id="PF01551"/>
    </source>
</evidence>
<dbReference type="EMBL" id="BSOR01000006">
    <property type="protein sequence ID" value="GLR62831.1"/>
    <property type="molecule type" value="Genomic_DNA"/>
</dbReference>
<feature type="domain" description="Csd3-like second N-terminal" evidence="10">
    <location>
        <begin position="165"/>
        <end position="281"/>
    </location>
</feature>
<dbReference type="Proteomes" id="UP001156682">
    <property type="component" value="Unassembled WGS sequence"/>
</dbReference>
<evidence type="ECO:0000259" key="10">
    <source>
        <dbReference type="Pfam" id="PF19425"/>
    </source>
</evidence>
<evidence type="ECO:0000256" key="2">
    <source>
        <dbReference type="ARBA" id="ARBA00004196"/>
    </source>
</evidence>
<dbReference type="PANTHER" id="PTHR21666:SF292">
    <property type="entry name" value="MUREIN DD-ENDOPEPTIDASE MEPM"/>
    <property type="match status" value="1"/>
</dbReference>